<evidence type="ECO:0000256" key="2">
    <source>
        <dbReference type="SAM" id="Phobius"/>
    </source>
</evidence>
<dbReference type="GeneID" id="30909061"/>
<gene>
    <name evidence="4" type="ORF">PCOAH_00023330</name>
</gene>
<keyword evidence="3" id="KW-0732">Signal</keyword>
<feature type="transmembrane region" description="Helical" evidence="2">
    <location>
        <begin position="479"/>
        <end position="508"/>
    </location>
</feature>
<protein>
    <recommendedName>
        <fullName evidence="6">Pv-fam-d protein</fullName>
    </recommendedName>
</protein>
<keyword evidence="2" id="KW-1133">Transmembrane helix</keyword>
<dbReference type="OrthoDB" id="387706at2759"/>
<dbReference type="KEGG" id="pcot:PCOAH_00023330"/>
<feature type="compositionally biased region" description="Basic residues" evidence="1">
    <location>
        <begin position="282"/>
        <end position="293"/>
    </location>
</feature>
<evidence type="ECO:0000256" key="3">
    <source>
        <dbReference type="SAM" id="SignalP"/>
    </source>
</evidence>
<evidence type="ECO:0000313" key="4">
    <source>
        <dbReference type="EMBL" id="ANQ07797.1"/>
    </source>
</evidence>
<dbReference type="Proteomes" id="UP000092716">
    <property type="component" value="Chromosome 8"/>
</dbReference>
<reference evidence="5" key="1">
    <citation type="submission" date="2016-06" db="EMBL/GenBank/DDBJ databases">
        <title>First high quality genome sequence of Plasmodium coatneyi using continuous long reads from single molecule, real-time sequencing.</title>
        <authorList>
            <person name="Chien J.-T."/>
            <person name="Pakala S.B."/>
            <person name="Geraldo J.A."/>
            <person name="Lapp S.A."/>
            <person name="Barnwell J.W."/>
            <person name="Kissinger J.C."/>
            <person name="Galinski M.R."/>
            <person name="Humphrey J.C."/>
        </authorList>
    </citation>
    <scope>NUCLEOTIDE SEQUENCE [LARGE SCALE GENOMIC DNA]</scope>
    <source>
        <strain evidence="5">Hackeri</strain>
    </source>
</reference>
<dbReference type="AlphaFoldDB" id="A0A1B1DYX9"/>
<feature type="compositionally biased region" description="Basic and acidic residues" evidence="1">
    <location>
        <begin position="196"/>
        <end position="279"/>
    </location>
</feature>
<feature type="signal peptide" evidence="3">
    <location>
        <begin position="1"/>
        <end position="26"/>
    </location>
</feature>
<feature type="transmembrane region" description="Helical" evidence="2">
    <location>
        <begin position="514"/>
        <end position="535"/>
    </location>
</feature>
<name>A0A1B1DYX9_9APIC</name>
<proteinExistence type="predicted"/>
<evidence type="ECO:0008006" key="6">
    <source>
        <dbReference type="Google" id="ProtNLM"/>
    </source>
</evidence>
<accession>A0A1B1DYX9</accession>
<organism evidence="4 5">
    <name type="scientific">Plasmodium coatneyi</name>
    <dbReference type="NCBI Taxonomy" id="208452"/>
    <lineage>
        <taxon>Eukaryota</taxon>
        <taxon>Sar</taxon>
        <taxon>Alveolata</taxon>
        <taxon>Apicomplexa</taxon>
        <taxon>Aconoidasida</taxon>
        <taxon>Haemosporida</taxon>
        <taxon>Plasmodiidae</taxon>
        <taxon>Plasmodium</taxon>
    </lineage>
</organism>
<evidence type="ECO:0000313" key="5">
    <source>
        <dbReference type="Proteomes" id="UP000092716"/>
    </source>
</evidence>
<keyword evidence="2" id="KW-0812">Transmembrane</keyword>
<feature type="chain" id="PRO_5008521392" description="Pv-fam-d protein" evidence="3">
    <location>
        <begin position="27"/>
        <end position="570"/>
    </location>
</feature>
<keyword evidence="2" id="KW-0472">Membrane</keyword>
<dbReference type="EMBL" id="CP016246">
    <property type="protein sequence ID" value="ANQ07797.1"/>
    <property type="molecule type" value="Genomic_DNA"/>
</dbReference>
<sequence>MYTSFRFSFTKWFALYLLLWNNYEYANENKFGKTWNNIIRRKNVSDVRGSRLLREKGNTYVDNNSSFSSLEDIMFGISSDEESNVGGTTKILLDKDGFMEELNNIMTDGELKRPISSLTKGGKHKPKSKFLAEGEKYTSTKCNSRSKDNYSDYYNYDGEDKECKNKKYKNRKYGNKKYKNKKYKNKKYEEKEQAYGCKYRDGRKQRHDNGDNRKYRDDRRYPQERDNRKHGHDDRNNRKYGDDRDGQGHKKYRDTYDKYDKYDKYNGEDYRHNHDDSYRKPLNSKRHTFHNKGNKSPSKYPAQDDLFPKPSSDKYGNVNKVGKTHNPMDLLDDAKKLPSTLKNHFDHSKGYGSKSYYGDDDDYGDDYDNDREDESNLMALSSKYPNEHEGSSSGKGIHTTDEIRSYMDEKRQENKIPVSPSAGFCRNTAVCKMFRKSDSKVKLKKSRDMKNKAPDGKMENKPRPFFSKLLYTIRKNKKFLCLALILSIPYPLVLYLLNLFAYGMYIYLTECIEVFFILAVAFQIITGLVFSKAAISIIRPKGKENTCQIKCGNTKLPQKKTTNTEDLRNQ</sequence>
<dbReference type="RefSeq" id="XP_019914492.1">
    <property type="nucleotide sequence ID" value="XM_020059140.1"/>
</dbReference>
<feature type="compositionally biased region" description="Acidic residues" evidence="1">
    <location>
        <begin position="358"/>
        <end position="372"/>
    </location>
</feature>
<feature type="region of interest" description="Disordered" evidence="1">
    <location>
        <begin position="196"/>
        <end position="372"/>
    </location>
</feature>
<evidence type="ECO:0000256" key="1">
    <source>
        <dbReference type="SAM" id="MobiDB-lite"/>
    </source>
</evidence>
<dbReference type="VEuPathDB" id="PlasmoDB:PCOAH_00023330"/>
<keyword evidence="5" id="KW-1185">Reference proteome</keyword>